<sequence>MASNDLLKTGAAAIALAFMAASASAATVNIATDEGDLHVTQNGFDTNTSVDGDEIDGMTVIATYVGGLTETLTWGTISGLLGGVSGSGLDLTFSTGSYNLVTSMSLASLELNAATGNAVFDILSGINDGTRGDTLGTKIGYGYSTTGGDALEGAIGVTYLDGVIREGLARGTDIFTRMVVDYTGLTGGGLLGTTLFRTDLDNLAVAGDIAPVDTPDMSEVPLPAGMPLLLAGLGVLGFVRRKRA</sequence>
<comment type="caution">
    <text evidence="3">The sequence shown here is derived from an EMBL/GenBank/DDBJ whole genome shotgun (WGS) entry which is preliminary data.</text>
</comment>
<evidence type="ECO:0000313" key="4">
    <source>
        <dbReference type="Proteomes" id="UP000245390"/>
    </source>
</evidence>
<proteinExistence type="predicted"/>
<dbReference type="AlphaFoldDB" id="A0A316GE56"/>
<organism evidence="3 4">
    <name type="scientific">Silicimonas algicola</name>
    <dbReference type="NCBI Taxonomy" id="1826607"/>
    <lineage>
        <taxon>Bacteria</taxon>
        <taxon>Pseudomonadati</taxon>
        <taxon>Pseudomonadota</taxon>
        <taxon>Alphaproteobacteria</taxon>
        <taxon>Rhodobacterales</taxon>
        <taxon>Paracoccaceae</taxon>
    </lineage>
</organism>
<gene>
    <name evidence="3" type="ORF">C8D95_101329</name>
</gene>
<feature type="signal peptide" evidence="2">
    <location>
        <begin position="1"/>
        <end position="25"/>
    </location>
</feature>
<feature type="transmembrane region" description="Helical" evidence="1">
    <location>
        <begin position="220"/>
        <end position="239"/>
    </location>
</feature>
<name>A0A316GE56_9RHOB</name>
<dbReference type="KEGG" id="salo:EF888_03095"/>
<dbReference type="Proteomes" id="UP000245390">
    <property type="component" value="Unassembled WGS sequence"/>
</dbReference>
<dbReference type="EMBL" id="QGGV01000001">
    <property type="protein sequence ID" value="PWK58515.1"/>
    <property type="molecule type" value="Genomic_DNA"/>
</dbReference>
<dbReference type="InterPro" id="IPR022472">
    <property type="entry name" value="VPLPA-CTERM"/>
</dbReference>
<evidence type="ECO:0000256" key="1">
    <source>
        <dbReference type="SAM" id="Phobius"/>
    </source>
</evidence>
<feature type="chain" id="PRO_5016284688" evidence="2">
    <location>
        <begin position="26"/>
        <end position="244"/>
    </location>
</feature>
<keyword evidence="2" id="KW-0732">Signal</keyword>
<dbReference type="NCBIfam" id="TIGR03370">
    <property type="entry name" value="VPLPA-CTERM"/>
    <property type="match status" value="1"/>
</dbReference>
<evidence type="ECO:0000256" key="2">
    <source>
        <dbReference type="SAM" id="SignalP"/>
    </source>
</evidence>
<dbReference type="RefSeq" id="WP_109757400.1">
    <property type="nucleotide sequence ID" value="NZ_CP034588.1"/>
</dbReference>
<keyword evidence="4" id="KW-1185">Reference proteome</keyword>
<keyword evidence="1" id="KW-0472">Membrane</keyword>
<reference evidence="3 4" key="1">
    <citation type="submission" date="2018-05" db="EMBL/GenBank/DDBJ databases">
        <title>Genomic Encyclopedia of Type Strains, Phase IV (KMG-IV): sequencing the most valuable type-strain genomes for metagenomic binning, comparative biology and taxonomic classification.</title>
        <authorList>
            <person name="Goeker M."/>
        </authorList>
    </citation>
    <scope>NUCLEOTIDE SEQUENCE [LARGE SCALE GENOMIC DNA]</scope>
    <source>
        <strain evidence="3 4">DSM 103371</strain>
    </source>
</reference>
<evidence type="ECO:0000313" key="3">
    <source>
        <dbReference type="EMBL" id="PWK58515.1"/>
    </source>
</evidence>
<keyword evidence="1" id="KW-0812">Transmembrane</keyword>
<accession>A0A316GE56</accession>
<keyword evidence="1" id="KW-1133">Transmembrane helix</keyword>
<protein>
    <submittedName>
        <fullName evidence="3">Putative secreted protein</fullName>
    </submittedName>
</protein>